<evidence type="ECO:0000256" key="11">
    <source>
        <dbReference type="RuleBase" id="RU003357"/>
    </source>
</evidence>
<dbReference type="InterPro" id="IPR037066">
    <property type="entry name" value="Plug_dom_sf"/>
</dbReference>
<proteinExistence type="inferred from homology"/>
<comment type="caution">
    <text evidence="15">The sequence shown here is derived from an EMBL/GenBank/DDBJ whole genome shotgun (WGS) entry which is preliminary data.</text>
</comment>
<evidence type="ECO:0000256" key="1">
    <source>
        <dbReference type="ARBA" id="ARBA00004571"/>
    </source>
</evidence>
<evidence type="ECO:0000256" key="12">
    <source>
        <dbReference type="SAM" id="Phobius"/>
    </source>
</evidence>
<dbReference type="SUPFAM" id="SSF56935">
    <property type="entry name" value="Porins"/>
    <property type="match status" value="1"/>
</dbReference>
<sequence>MMTKNNILYRLFLVISCVYLSPILYSQQVEFKSSEDSVALRVSVYVFENDKKINELKSVNGNVDFSTIKSGQLVEVLATGYEQKTFTMPETITPVIYLHKIATRFDEMVVTGQMQQTSISDAVQNVRIINSKKIEQMGAQNLTQLFKNELNIQLSTDAILGSGMSLQGISGENVKILVDGVPIIGRLNGTVDLDQINIQNVEKIEIIEGPLSVNYGSDALAGTINIITKKNQSNLLSGKAYAYYESNGTYNTQLNLSTKFKHTQISADINRNYFDGWRPDEKPFHFEQVRVADSLRNKLYKPREQIFGGLKARQRINNSSHAEGLYLTADIRLFQEEIENRGIPSKPYYIKAFDDYYNTLRWDNSISVIGRMTKKWSVNSTNSYNFFERKKTTYVNDLTTLEQTIAGANEQDTSAFDLFLSRTSFIYNHSKNWMLEVGYDVNYESSRGKRIEHQTKAMGDYAVYVTSEYTAWNKLTIKPGLRAAYNSVYKTPVIPSVFFKYKVSKNNDIRLSYSRGYRAPSLKELYFLFVDINHDIKGNPELEAETSNNYQLSLRTDYEKGKCRLVITNQFFFNDLANLITLAQVTNTEYSYVNLSKAQTYGYTLNTNFIRKGLSVDAGVSVKGRKTQVYANESPRATSFYPEVKVNPSYTIDKINTSFAVFYKFTGKLPNFVMQNDGTVFESKRDAFHMLDITASSFFWKRKIGITLGVKNLLGVTTINGLSGGDGAHSAGSSSVQIGMGRTYFCSLTVNLNTKK</sequence>
<dbReference type="InterPro" id="IPR012910">
    <property type="entry name" value="Plug_dom"/>
</dbReference>
<keyword evidence="12" id="KW-1133">Transmembrane helix</keyword>
<evidence type="ECO:0000313" key="15">
    <source>
        <dbReference type="EMBL" id="MBC9813756.1"/>
    </source>
</evidence>
<keyword evidence="5" id="KW-0732">Signal</keyword>
<dbReference type="GO" id="GO:0044718">
    <property type="term" value="P:siderophore transmembrane transport"/>
    <property type="evidence" value="ECO:0007669"/>
    <property type="project" value="TreeGrafter"/>
</dbReference>
<keyword evidence="9 10" id="KW-0998">Cell outer membrane</keyword>
<dbReference type="GO" id="GO:0009279">
    <property type="term" value="C:cell outer membrane"/>
    <property type="evidence" value="ECO:0007669"/>
    <property type="project" value="UniProtKB-SubCell"/>
</dbReference>
<accession>A0A8J6PB20</accession>
<dbReference type="Pfam" id="PF07715">
    <property type="entry name" value="Plug"/>
    <property type="match status" value="1"/>
</dbReference>
<keyword evidence="8 15" id="KW-0675">Receptor</keyword>
<dbReference type="Pfam" id="PF00593">
    <property type="entry name" value="TonB_dep_Rec_b-barrel"/>
    <property type="match status" value="1"/>
</dbReference>
<comment type="subcellular location">
    <subcellularLocation>
        <location evidence="1 10">Cell outer membrane</location>
        <topology evidence="1 10">Multi-pass membrane protein</topology>
    </subcellularLocation>
</comment>
<evidence type="ECO:0000256" key="6">
    <source>
        <dbReference type="ARBA" id="ARBA00023077"/>
    </source>
</evidence>
<dbReference type="PROSITE" id="PS52016">
    <property type="entry name" value="TONB_DEPENDENT_REC_3"/>
    <property type="match status" value="1"/>
</dbReference>
<feature type="domain" description="TonB-dependent receptor-like beta-barrel" evidence="13">
    <location>
        <begin position="340"/>
        <end position="713"/>
    </location>
</feature>
<evidence type="ECO:0000256" key="7">
    <source>
        <dbReference type="ARBA" id="ARBA00023136"/>
    </source>
</evidence>
<name>A0A8J6PB20_9FLAO</name>
<evidence type="ECO:0000256" key="4">
    <source>
        <dbReference type="ARBA" id="ARBA00022692"/>
    </source>
</evidence>
<dbReference type="InterPro" id="IPR000531">
    <property type="entry name" value="Beta-barrel_TonB"/>
</dbReference>
<dbReference type="AlphaFoldDB" id="A0A8J6PB20"/>
<evidence type="ECO:0000256" key="9">
    <source>
        <dbReference type="ARBA" id="ARBA00023237"/>
    </source>
</evidence>
<reference evidence="15" key="1">
    <citation type="submission" date="2020-09" db="EMBL/GenBank/DDBJ databases">
        <title>Taishania pollutisoli gen. nov., sp. nov., Isolated from Tetrabromobisphenol A-Contaminated Soil.</title>
        <authorList>
            <person name="Chen Q."/>
        </authorList>
    </citation>
    <scope>NUCLEOTIDE SEQUENCE</scope>
    <source>
        <strain evidence="15">CZZ-1</strain>
    </source>
</reference>
<dbReference type="PANTHER" id="PTHR30069">
    <property type="entry name" value="TONB-DEPENDENT OUTER MEMBRANE RECEPTOR"/>
    <property type="match status" value="1"/>
</dbReference>
<dbReference type="InterPro" id="IPR039426">
    <property type="entry name" value="TonB-dep_rcpt-like"/>
</dbReference>
<evidence type="ECO:0000259" key="13">
    <source>
        <dbReference type="Pfam" id="PF00593"/>
    </source>
</evidence>
<evidence type="ECO:0000256" key="3">
    <source>
        <dbReference type="ARBA" id="ARBA00022452"/>
    </source>
</evidence>
<dbReference type="Proteomes" id="UP000652681">
    <property type="component" value="Unassembled WGS sequence"/>
</dbReference>
<dbReference type="Gene3D" id="2.40.170.20">
    <property type="entry name" value="TonB-dependent receptor, beta-barrel domain"/>
    <property type="match status" value="1"/>
</dbReference>
<comment type="similarity">
    <text evidence="10 11">Belongs to the TonB-dependent receptor family.</text>
</comment>
<dbReference type="InterPro" id="IPR036942">
    <property type="entry name" value="Beta-barrel_TonB_sf"/>
</dbReference>
<dbReference type="PANTHER" id="PTHR30069:SF29">
    <property type="entry name" value="HEMOGLOBIN AND HEMOGLOBIN-HAPTOGLOBIN-BINDING PROTEIN 1-RELATED"/>
    <property type="match status" value="1"/>
</dbReference>
<keyword evidence="7 10" id="KW-0472">Membrane</keyword>
<dbReference type="Gene3D" id="2.170.130.10">
    <property type="entry name" value="TonB-dependent receptor, plug domain"/>
    <property type="match status" value="1"/>
</dbReference>
<gene>
    <name evidence="15" type="ORF">H9Y05_14875</name>
</gene>
<feature type="transmembrane region" description="Helical" evidence="12">
    <location>
        <begin position="7"/>
        <end position="25"/>
    </location>
</feature>
<organism evidence="15 16">
    <name type="scientific">Taishania pollutisoli</name>
    <dbReference type="NCBI Taxonomy" id="2766479"/>
    <lineage>
        <taxon>Bacteria</taxon>
        <taxon>Pseudomonadati</taxon>
        <taxon>Bacteroidota</taxon>
        <taxon>Flavobacteriia</taxon>
        <taxon>Flavobacteriales</taxon>
        <taxon>Crocinitomicaceae</taxon>
        <taxon>Taishania</taxon>
    </lineage>
</organism>
<dbReference type="RefSeq" id="WP_216714740.1">
    <property type="nucleotide sequence ID" value="NZ_JACVEL010000014.1"/>
</dbReference>
<evidence type="ECO:0000256" key="5">
    <source>
        <dbReference type="ARBA" id="ARBA00022729"/>
    </source>
</evidence>
<evidence type="ECO:0000256" key="10">
    <source>
        <dbReference type="PROSITE-ProRule" id="PRU01360"/>
    </source>
</evidence>
<dbReference type="GO" id="GO:0015344">
    <property type="term" value="F:siderophore uptake transmembrane transporter activity"/>
    <property type="evidence" value="ECO:0007669"/>
    <property type="project" value="TreeGrafter"/>
</dbReference>
<keyword evidence="4 10" id="KW-0812">Transmembrane</keyword>
<keyword evidence="6 11" id="KW-0798">TonB box</keyword>
<keyword evidence="16" id="KW-1185">Reference proteome</keyword>
<dbReference type="EMBL" id="JACVEL010000014">
    <property type="protein sequence ID" value="MBC9813756.1"/>
    <property type="molecule type" value="Genomic_DNA"/>
</dbReference>
<evidence type="ECO:0000256" key="2">
    <source>
        <dbReference type="ARBA" id="ARBA00022448"/>
    </source>
</evidence>
<evidence type="ECO:0000313" key="16">
    <source>
        <dbReference type="Proteomes" id="UP000652681"/>
    </source>
</evidence>
<evidence type="ECO:0000256" key="8">
    <source>
        <dbReference type="ARBA" id="ARBA00023170"/>
    </source>
</evidence>
<keyword evidence="2 10" id="KW-0813">Transport</keyword>
<evidence type="ECO:0000259" key="14">
    <source>
        <dbReference type="Pfam" id="PF07715"/>
    </source>
</evidence>
<feature type="domain" description="TonB-dependent receptor plug" evidence="14">
    <location>
        <begin position="120"/>
        <end position="223"/>
    </location>
</feature>
<protein>
    <submittedName>
        <fullName evidence="15">TonB-dependent receptor</fullName>
    </submittedName>
</protein>
<keyword evidence="3 10" id="KW-1134">Transmembrane beta strand</keyword>